<comment type="caution">
    <text evidence="5">The sequence shown here is derived from an EMBL/GenBank/DDBJ whole genome shotgun (WGS) entry which is preliminary data.</text>
</comment>
<evidence type="ECO:0000256" key="2">
    <source>
        <dbReference type="ARBA" id="ARBA00093469"/>
    </source>
</evidence>
<dbReference type="Pfam" id="PF07258">
    <property type="entry name" value="COMM_domain"/>
    <property type="match status" value="1"/>
</dbReference>
<feature type="compositionally biased region" description="Polar residues" evidence="3">
    <location>
        <begin position="423"/>
        <end position="434"/>
    </location>
</feature>
<dbReference type="Proteomes" id="UP001190700">
    <property type="component" value="Unassembled WGS sequence"/>
</dbReference>
<feature type="region of interest" description="Disordered" evidence="3">
    <location>
        <begin position="421"/>
        <end position="460"/>
    </location>
</feature>
<dbReference type="InterPro" id="IPR017920">
    <property type="entry name" value="COMM"/>
</dbReference>
<gene>
    <name evidence="5" type="ORF">CYMTET_53434</name>
</gene>
<reference evidence="5 6" key="1">
    <citation type="journal article" date="2015" name="Genome Biol. Evol.">
        <title>Comparative Genomics of a Bacterivorous Green Alga Reveals Evolutionary Causalities and Consequences of Phago-Mixotrophic Mode of Nutrition.</title>
        <authorList>
            <person name="Burns J.A."/>
            <person name="Paasch A."/>
            <person name="Narechania A."/>
            <person name="Kim E."/>
        </authorList>
    </citation>
    <scope>NUCLEOTIDE SEQUENCE [LARGE SCALE GENOMIC DNA]</scope>
    <source>
        <strain evidence="5 6">PLY_AMNH</strain>
    </source>
</reference>
<evidence type="ECO:0000259" key="4">
    <source>
        <dbReference type="PROSITE" id="PS51269"/>
    </source>
</evidence>
<feature type="compositionally biased region" description="Polar residues" evidence="3">
    <location>
        <begin position="384"/>
        <end position="400"/>
    </location>
</feature>
<organism evidence="5 6">
    <name type="scientific">Cymbomonas tetramitiformis</name>
    <dbReference type="NCBI Taxonomy" id="36881"/>
    <lineage>
        <taxon>Eukaryota</taxon>
        <taxon>Viridiplantae</taxon>
        <taxon>Chlorophyta</taxon>
        <taxon>Pyramimonadophyceae</taxon>
        <taxon>Pyramimonadales</taxon>
        <taxon>Pyramimonadaceae</taxon>
        <taxon>Cymbomonas</taxon>
    </lineage>
</organism>
<dbReference type="PANTHER" id="PTHR31159:SF1">
    <property type="entry name" value="COMM DOMAIN-CONTAINING PROTEIN 3"/>
    <property type="match status" value="1"/>
</dbReference>
<dbReference type="GO" id="GO:0006814">
    <property type="term" value="P:sodium ion transport"/>
    <property type="evidence" value="ECO:0007669"/>
    <property type="project" value="InterPro"/>
</dbReference>
<accession>A0AAE0BGW8</accession>
<evidence type="ECO:0000256" key="1">
    <source>
        <dbReference type="ARBA" id="ARBA00016548"/>
    </source>
</evidence>
<evidence type="ECO:0000313" key="6">
    <source>
        <dbReference type="Proteomes" id="UP001190700"/>
    </source>
</evidence>
<dbReference type="PANTHER" id="PTHR31159">
    <property type="entry name" value="COMM DOMAIN-CONTAINING PROTEIN 3"/>
    <property type="match status" value="1"/>
</dbReference>
<dbReference type="AlphaFoldDB" id="A0AAE0BGW8"/>
<comment type="similarity">
    <text evidence="2">Belongs to the COMM domain-containing protein 3 family.</text>
</comment>
<feature type="domain" description="COMM" evidence="4">
    <location>
        <begin position="126"/>
        <end position="204"/>
    </location>
</feature>
<dbReference type="EMBL" id="LGRX02035038">
    <property type="protein sequence ID" value="KAK3236426.1"/>
    <property type="molecule type" value="Genomic_DNA"/>
</dbReference>
<dbReference type="PROSITE" id="PS51269">
    <property type="entry name" value="COMM"/>
    <property type="match status" value="1"/>
</dbReference>
<sequence>MDVGDKTTEGLIVCADSKWSHDQVEFIADAAIKAIIDKKPAEESLSEGSVSGIDGKLLNQMLSALACTMLEAAKMDLSNEELRSLLTNEHEMVPQRAQAIANMYGKQKASLRSVLAQSSSASALPTLVSTDWRMDIDVADSMDRVNKKPLYHMSLQTLASAASRFTGTGSGNPEQDIRFAMTEEQLEELLFRLRDACRTAEVSKDFDCVKPLRLATTSVSTLPQWTFGRWSRWKEAELAFSLTEIFAWLTSSPSGLKYSEMKSRTLHTLGAECEALVSDLVHLMTSTATPFLGYIWSRVGLEDAQPQEGNLVGDGGSVVCLKRAAPPPATPGQPGQQEGSLEVDEEGEVCLKSAASLPSAASQPEAPEGARSPSLQHYLEHSNNANDLSPIASPTSTPRSLSDRQSFEELAHHATAALHLEQQEQQSQGTSLTAAPQKRKRGRPRLDRAQPEARPCIQPGTVPLLLGNRVLREKRQA</sequence>
<dbReference type="Pfam" id="PF21672">
    <property type="entry name" value="COMM_HN"/>
    <property type="match status" value="1"/>
</dbReference>
<name>A0AAE0BGW8_9CHLO</name>
<feature type="region of interest" description="Disordered" evidence="3">
    <location>
        <begin position="322"/>
        <end position="348"/>
    </location>
</feature>
<evidence type="ECO:0000313" key="5">
    <source>
        <dbReference type="EMBL" id="KAK3236426.1"/>
    </source>
</evidence>
<proteinExistence type="inferred from homology"/>
<feature type="region of interest" description="Disordered" evidence="3">
    <location>
        <begin position="384"/>
        <end position="404"/>
    </location>
</feature>
<evidence type="ECO:0000256" key="3">
    <source>
        <dbReference type="SAM" id="MobiDB-lite"/>
    </source>
</evidence>
<dbReference type="InterPro" id="IPR037355">
    <property type="entry name" value="COMMD3"/>
</dbReference>
<protein>
    <recommendedName>
        <fullName evidence="1">COMM domain-containing protein 3</fullName>
    </recommendedName>
</protein>
<keyword evidence="6" id="KW-1185">Reference proteome</keyword>